<dbReference type="GO" id="GO:0070475">
    <property type="term" value="P:rRNA base methylation"/>
    <property type="evidence" value="ECO:0007669"/>
    <property type="project" value="TreeGrafter"/>
</dbReference>
<keyword evidence="2" id="KW-0698">rRNA processing</keyword>
<dbReference type="Gene3D" id="3.40.50.150">
    <property type="entry name" value="Vaccinia Virus protein VP39"/>
    <property type="match status" value="1"/>
</dbReference>
<keyword evidence="4" id="KW-0808">Transferase</keyword>
<reference evidence="6" key="1">
    <citation type="journal article" date="2020" name="mSystems">
        <title>Genome- and Community-Level Interaction Insights into Carbon Utilization and Element Cycling Functions of Hydrothermarchaeota in Hydrothermal Sediment.</title>
        <authorList>
            <person name="Zhou Z."/>
            <person name="Liu Y."/>
            <person name="Xu W."/>
            <person name="Pan J."/>
            <person name="Luo Z.H."/>
            <person name="Li M."/>
        </authorList>
    </citation>
    <scope>NUCLEOTIDE SEQUENCE [LARGE SCALE GENOMIC DNA]</scope>
    <source>
        <strain evidence="6">HyVt-115</strain>
    </source>
</reference>
<dbReference type="NCBIfam" id="TIGR00006">
    <property type="entry name" value="16S rRNA (cytosine(1402)-N(4))-methyltransferase RsmH"/>
    <property type="match status" value="1"/>
</dbReference>
<comment type="similarity">
    <text evidence="1">Belongs to the methyltransferase superfamily. RsmH family.</text>
</comment>
<dbReference type="Pfam" id="PF01795">
    <property type="entry name" value="Methyltransf_5"/>
    <property type="match status" value="1"/>
</dbReference>
<dbReference type="AlphaFoldDB" id="A0A7C0U5H7"/>
<evidence type="ECO:0000256" key="3">
    <source>
        <dbReference type="ARBA" id="ARBA00022603"/>
    </source>
</evidence>
<comment type="caution">
    <text evidence="6">The sequence shown here is derived from an EMBL/GenBank/DDBJ whole genome shotgun (WGS) entry which is preliminary data.</text>
</comment>
<dbReference type="FunFam" id="1.10.150.170:FF:000003">
    <property type="entry name" value="Ribosomal RNA small subunit methyltransferase H"/>
    <property type="match status" value="1"/>
</dbReference>
<dbReference type="GO" id="GO:0071424">
    <property type="term" value="F:rRNA (cytosine-N4-)-methyltransferase activity"/>
    <property type="evidence" value="ECO:0007669"/>
    <property type="project" value="TreeGrafter"/>
</dbReference>
<evidence type="ECO:0000256" key="2">
    <source>
        <dbReference type="ARBA" id="ARBA00022552"/>
    </source>
</evidence>
<keyword evidence="5" id="KW-0949">S-adenosyl-L-methionine</keyword>
<gene>
    <name evidence="6" type="primary">rsmH</name>
    <name evidence="6" type="ORF">ENF32_00430</name>
</gene>
<dbReference type="PANTHER" id="PTHR11265">
    <property type="entry name" value="S-ADENOSYL-METHYLTRANSFERASE MRAW"/>
    <property type="match status" value="1"/>
</dbReference>
<dbReference type="InterPro" id="IPR002903">
    <property type="entry name" value="RsmH"/>
</dbReference>
<dbReference type="GO" id="GO:0005737">
    <property type="term" value="C:cytoplasm"/>
    <property type="evidence" value="ECO:0007669"/>
    <property type="project" value="TreeGrafter"/>
</dbReference>
<evidence type="ECO:0000256" key="1">
    <source>
        <dbReference type="ARBA" id="ARBA00010396"/>
    </source>
</evidence>
<evidence type="ECO:0000256" key="4">
    <source>
        <dbReference type="ARBA" id="ARBA00022679"/>
    </source>
</evidence>
<feature type="non-terminal residue" evidence="6">
    <location>
        <position position="1"/>
    </location>
</feature>
<sequence length="291" mass="32895">HVPVMVSEVVHYLEPCREGVFVDGTLGGGGHALAILEALEPTLYVGIDRDEEALKVAAEHLALYGDRVRLVHGLYSQVEGILEELGIEGVDAFLLDLGLSSLQLEGEGRGFSFQKEEPLDMRMDRRQELTAARVVNTYSQGELERIFREYGEERWAKKIARNIVDTRRRFAITTTTALAQVVEWSIPRKFHPKKIHPATRVFQALRIEVNKELEELEKGLEAGLEVLRPGGRFLVISFHSLEDGIVKRAFREWEREGLGEVITKKPVTPSAEEVEENIRSRSGKLRVFQKG</sequence>
<dbReference type="EMBL" id="DQWS01000019">
    <property type="protein sequence ID" value="HDD52524.1"/>
    <property type="molecule type" value="Genomic_DNA"/>
</dbReference>
<name>A0A7C0U5H7_9BACT</name>
<protein>
    <submittedName>
        <fullName evidence="6">16S rRNA (Cytosine(1402)-N(4))-methyltransferase RsmH</fullName>
    </submittedName>
</protein>
<keyword evidence="3" id="KW-0489">Methyltransferase</keyword>
<dbReference type="InterPro" id="IPR023397">
    <property type="entry name" value="SAM-dep_MeTrfase_MraW_recog"/>
</dbReference>
<accession>A0A7C0U5H7</accession>
<dbReference type="Proteomes" id="UP000885690">
    <property type="component" value="Unassembled WGS sequence"/>
</dbReference>
<organism evidence="6">
    <name type="scientific">Thermosulfidibacter takaii</name>
    <dbReference type="NCBI Taxonomy" id="412593"/>
    <lineage>
        <taxon>Bacteria</taxon>
        <taxon>Pseudomonadati</taxon>
        <taxon>Thermosulfidibacterota</taxon>
        <taxon>Thermosulfidibacteria</taxon>
        <taxon>Thermosulfidibacterales</taxon>
        <taxon>Thermosulfidibacteraceae</taxon>
    </lineage>
</organism>
<evidence type="ECO:0000313" key="6">
    <source>
        <dbReference type="EMBL" id="HDD52524.1"/>
    </source>
</evidence>
<proteinExistence type="inferred from homology"/>
<dbReference type="InterPro" id="IPR029063">
    <property type="entry name" value="SAM-dependent_MTases_sf"/>
</dbReference>
<dbReference type="SUPFAM" id="SSF81799">
    <property type="entry name" value="Putative methyltransferase TM0872, insert domain"/>
    <property type="match status" value="1"/>
</dbReference>
<dbReference type="Gene3D" id="1.10.150.170">
    <property type="entry name" value="Putative methyltransferase TM0872, insert domain"/>
    <property type="match status" value="1"/>
</dbReference>
<dbReference type="HAMAP" id="MF_01007">
    <property type="entry name" value="16SrRNA_methyltr_H"/>
    <property type="match status" value="1"/>
</dbReference>
<dbReference type="SUPFAM" id="SSF53335">
    <property type="entry name" value="S-adenosyl-L-methionine-dependent methyltransferases"/>
    <property type="match status" value="1"/>
</dbReference>
<dbReference type="PANTHER" id="PTHR11265:SF0">
    <property type="entry name" value="12S RRNA N4-METHYLCYTIDINE METHYLTRANSFERASE"/>
    <property type="match status" value="1"/>
</dbReference>
<evidence type="ECO:0000256" key="5">
    <source>
        <dbReference type="ARBA" id="ARBA00022691"/>
    </source>
</evidence>
<dbReference type="PIRSF" id="PIRSF004486">
    <property type="entry name" value="MraW"/>
    <property type="match status" value="1"/>
</dbReference>